<gene>
    <name evidence="1" type="ORF">PY04876</name>
</gene>
<evidence type="ECO:0000313" key="1">
    <source>
        <dbReference type="EMBL" id="EAA16815.1"/>
    </source>
</evidence>
<protein>
    <submittedName>
        <fullName evidence="1">Uncharacterized protein</fullName>
    </submittedName>
</protein>
<reference evidence="1 2" key="1">
    <citation type="journal article" date="2002" name="Nature">
        <title>Genome sequence and comparative analysis of the model rodent malaria parasite Plasmodium yoelii yoelii.</title>
        <authorList>
            <person name="Carlton J.M."/>
            <person name="Angiuoli S.V."/>
            <person name="Suh B.B."/>
            <person name="Kooij T.W."/>
            <person name="Pertea M."/>
            <person name="Silva J.C."/>
            <person name="Ermolaeva M.D."/>
            <person name="Allen J.E."/>
            <person name="Selengut J.D."/>
            <person name="Koo H.L."/>
            <person name="Peterson J.D."/>
            <person name="Pop M."/>
            <person name="Kosack D.S."/>
            <person name="Shumway M.F."/>
            <person name="Bidwell S.L."/>
            <person name="Shallom S.J."/>
            <person name="van Aken S.E."/>
            <person name="Riedmuller S.B."/>
            <person name="Feldblyum T.V."/>
            <person name="Cho J.K."/>
            <person name="Quackenbush J."/>
            <person name="Sedegah M."/>
            <person name="Shoaibi A."/>
            <person name="Cummings L.M."/>
            <person name="Florens L."/>
            <person name="Yates J.R."/>
            <person name="Raine J.D."/>
            <person name="Sinden R.E."/>
            <person name="Harris M.A."/>
            <person name="Cunningham D.A."/>
            <person name="Preiser P.R."/>
            <person name="Bergman L.W."/>
            <person name="Vaidya A.B."/>
            <person name="van Lin L.H."/>
            <person name="Janse C.J."/>
            <person name="Waters A.P."/>
            <person name="Smith H.O."/>
            <person name="White O.R."/>
            <person name="Salzberg S.L."/>
            <person name="Venter J.C."/>
            <person name="Fraser C.M."/>
            <person name="Hoffman S.L."/>
            <person name="Gardner M.J."/>
            <person name="Carucci D.J."/>
        </authorList>
    </citation>
    <scope>NUCLEOTIDE SEQUENCE [LARGE SCALE GENOMIC DNA]</scope>
    <source>
        <strain evidence="1 2">17XNL</strain>
    </source>
</reference>
<dbReference type="InParanoid" id="Q7RF35"/>
<dbReference type="PaxDb" id="73239-Q7RF35"/>
<name>Q7RF35_PLAYO</name>
<evidence type="ECO:0000313" key="2">
    <source>
        <dbReference type="Proteomes" id="UP000008553"/>
    </source>
</evidence>
<dbReference type="AlphaFoldDB" id="Q7RF35"/>
<proteinExistence type="predicted"/>
<organism evidence="1 2">
    <name type="scientific">Plasmodium yoelii yoelii</name>
    <dbReference type="NCBI Taxonomy" id="73239"/>
    <lineage>
        <taxon>Eukaryota</taxon>
        <taxon>Sar</taxon>
        <taxon>Alveolata</taxon>
        <taxon>Apicomplexa</taxon>
        <taxon>Aconoidasida</taxon>
        <taxon>Haemosporida</taxon>
        <taxon>Plasmodiidae</taxon>
        <taxon>Plasmodium</taxon>
        <taxon>Plasmodium (Vinckeia)</taxon>
    </lineage>
</organism>
<sequence>MYSLSHIAYVKPSHSYMYSSKVFVSIHKLGIHIKEKYIKHIYCFDDKMKKKNICTNCFQ</sequence>
<dbReference type="Proteomes" id="UP000008553">
    <property type="component" value="Unassembled WGS sequence"/>
</dbReference>
<keyword evidence="2" id="KW-1185">Reference proteome</keyword>
<comment type="caution">
    <text evidence="1">The sequence shown here is derived from an EMBL/GenBank/DDBJ whole genome shotgun (WGS) entry which is preliminary data.</text>
</comment>
<accession>Q7RF35</accession>
<dbReference type="EMBL" id="AABL01001508">
    <property type="protein sequence ID" value="EAA16815.1"/>
    <property type="molecule type" value="Genomic_DNA"/>
</dbReference>